<evidence type="ECO:0000256" key="14">
    <source>
        <dbReference type="ARBA" id="ARBA00023163"/>
    </source>
</evidence>
<dbReference type="GO" id="GO:0030430">
    <property type="term" value="C:host cell cytoplasm"/>
    <property type="evidence" value="ECO:0007669"/>
    <property type="project" value="UniProtKB-SubCell"/>
</dbReference>
<keyword evidence="11 18" id="KW-0805">Transcription regulation</keyword>
<dbReference type="GO" id="GO:0042025">
    <property type="term" value="C:host cell nucleus"/>
    <property type="evidence" value="ECO:0007669"/>
    <property type="project" value="UniProtKB-SubCell"/>
</dbReference>
<evidence type="ECO:0000313" key="22">
    <source>
        <dbReference type="EMBL" id="CAD1813788.1"/>
    </source>
</evidence>
<evidence type="ECO:0000256" key="1">
    <source>
        <dbReference type="ARBA" id="ARBA00006346"/>
    </source>
</evidence>
<keyword evidence="10 18" id="KW-1092">Inhibition of host IRF3 by virus</keyword>
<evidence type="ECO:0000256" key="19">
    <source>
        <dbReference type="RuleBase" id="RU363123"/>
    </source>
</evidence>
<dbReference type="EMBL" id="LR861967">
    <property type="protein sequence ID" value="CAD1813788.1"/>
    <property type="molecule type" value="Genomic_DNA"/>
</dbReference>
<dbReference type="EMBL" id="LR861856">
    <property type="protein sequence ID" value="CAD1807145.1"/>
    <property type="molecule type" value="Genomic_DNA"/>
</dbReference>
<dbReference type="GO" id="GO:0039548">
    <property type="term" value="P:symbiont-mediated suppression of host cytoplasmic pattern recognition receptor signaling pathway via inhibition of IRF3 activity"/>
    <property type="evidence" value="ECO:0007669"/>
    <property type="project" value="UniProtKB-UniRule"/>
</dbReference>
<keyword evidence="8 18" id="KW-0863">Zinc-finger</keyword>
<dbReference type="GO" id="GO:0006351">
    <property type="term" value="P:DNA-templated transcription"/>
    <property type="evidence" value="ECO:0007669"/>
    <property type="project" value="UniProtKB-UniRule"/>
</dbReference>
<comment type="function">
    <text evidence="18">Plays a major role in the induction and maintenance of cellular transformation. Acts mainly as an oncoprotein by stimulating the destruction of many host cell key regulatory proteins. E6 associates with host UBE3A/E6-AP ubiquitin-protein ligase, and inactivates tumor suppressors TP53 and TP73 by targeting them to the 26S proteasome for degradation. In turn, DNA damage and chromosomal instabilities increase and lead to cell proliferation and cancer development. The complex E6/E6AP targets several other substrates to degradation via the proteasome including host DLG1 or NFX-91, a repressor of human telomerase reverse transcriptase (hTERT). The resulting increased expression of hTERT prevents the shortening of telomere length leading to cell immortalization. Other cellular targets including BAK1, Fas-associated death domain-containing protein (FADD) and procaspase 8, are degraded by E6/E6AP causing inhibition of apoptosis. E6 also inhibits immune response by interacting with host IRF3 and TYK2. These interactions prevent IRF3 transcriptional activities and inhibit TYK2-mediated JAK-STAT activation by interferon alpha resulting in inhibition of the interferon signaling pathway.</text>
</comment>
<dbReference type="GO" id="GO:0008270">
    <property type="term" value="F:zinc ion binding"/>
    <property type="evidence" value="ECO:0007669"/>
    <property type="project" value="UniProtKB-KW"/>
</dbReference>
<organismHost>
    <name type="scientific">Homo sapiens</name>
    <name type="common">Human</name>
    <dbReference type="NCBI Taxonomy" id="9606"/>
</organismHost>
<evidence type="ECO:0000256" key="15">
    <source>
        <dbReference type="ARBA" id="ARBA00023200"/>
    </source>
</evidence>
<evidence type="ECO:0000256" key="10">
    <source>
        <dbReference type="ARBA" id="ARBA00022931"/>
    </source>
</evidence>
<keyword evidence="2 18" id="KW-1113">Inhibition of host RLR pathway by virus</keyword>
<protein>
    <recommendedName>
        <fullName evidence="18 19">Protein E6</fullName>
    </recommendedName>
</protein>
<evidence type="ECO:0000256" key="4">
    <source>
        <dbReference type="ARBA" id="ARBA00022562"/>
    </source>
</evidence>
<evidence type="ECO:0000256" key="16">
    <source>
        <dbReference type="ARBA" id="ARBA00023280"/>
    </source>
</evidence>
<evidence type="ECO:0000256" key="3">
    <source>
        <dbReference type="ARBA" id="ARBA00022518"/>
    </source>
</evidence>
<dbReference type="GO" id="GO:0030165">
    <property type="term" value="F:PDZ domain binding"/>
    <property type="evidence" value="ECO:0007669"/>
    <property type="project" value="UniProtKB-UniRule"/>
</dbReference>
<comment type="subunit">
    <text evidence="18">Forms homodimers. Interacts with ubiquitin-protein ligase UBE3A/E6-AP and thus forms a complex with human TP53. Interacts with human NFX1 and MAGI3. Interacts with human IRF3; this interaction inhibits the establishment of antiviral state. Interacts with human TYK2; this interaction inhibits JAK-STAT activation by interferon alpha. Interacts with host DLG1; this interaction leads to the proteasomal degradation of DLG1.</text>
</comment>
<evidence type="ECO:0000256" key="5">
    <source>
        <dbReference type="ARBA" id="ARBA00022581"/>
    </source>
</evidence>
<evidence type="ECO:0000256" key="17">
    <source>
        <dbReference type="ARBA" id="ARBA00023323"/>
    </source>
</evidence>
<keyword evidence="12 18" id="KW-0238">DNA-binding</keyword>
<dbReference type="GO" id="GO:0039648">
    <property type="term" value="P:symbiont-mediated perturbation of host ubiquitin-like protein modification"/>
    <property type="evidence" value="ECO:0007669"/>
    <property type="project" value="UniProtKB-UniRule"/>
</dbReference>
<dbReference type="GO" id="GO:0052150">
    <property type="term" value="P:symbiont-mediated perturbation of host apoptosis"/>
    <property type="evidence" value="ECO:0007669"/>
    <property type="project" value="UniProtKB-KW"/>
</dbReference>
<evidence type="ECO:0000256" key="11">
    <source>
        <dbReference type="ARBA" id="ARBA00023015"/>
    </source>
</evidence>
<accession>A0A7G2A6C0</accession>
<dbReference type="GO" id="GO:0006355">
    <property type="term" value="P:regulation of DNA-templated transcription"/>
    <property type="evidence" value="ECO:0007669"/>
    <property type="project" value="UniProtKB-UniRule"/>
</dbReference>
<evidence type="ECO:0000313" key="21">
    <source>
        <dbReference type="EMBL" id="CAD1807145.1"/>
    </source>
</evidence>
<sequence length="149" mass="17847">MFQDTDEKPRNLHELCEALETTVHEISLPCVQCKKTLDRNEVYDFLFTELKIVYRCGNPYGVCKQCLRLLSKVSEYRYFNYSVYGNTLEEIVHKPLNEITIRCITCQRPLCPQEKQRHVDRKKRFHNISNRWTGRCSVCWRPQRTQTQV</sequence>
<keyword evidence="7 18" id="KW-0479">Metal-binding</keyword>
<keyword evidence="6 18" id="KW-1090">Inhibition of host innate immune response by virus</keyword>
<reference evidence="23" key="1">
    <citation type="submission" date="2020-07" db="EMBL/GenBank/DDBJ databases">
        <authorList>
            <person name="Wienecke-Baldacchino K A."/>
        </authorList>
    </citation>
    <scope>NUCLEOTIDE SEQUENCE</scope>
    <source>
        <strain evidence="20">LNS0328678_HPV67</strain>
        <strain evidence="22">LNS2013148_HPV67</strain>
        <strain evidence="21">LNS2873118_HPV67</strain>
        <strain evidence="23">LNS6759684_HPV67</strain>
    </source>
</reference>
<keyword evidence="4 18" id="KW-1048">Host nucleus</keyword>
<evidence type="ECO:0000256" key="6">
    <source>
        <dbReference type="ARBA" id="ARBA00022632"/>
    </source>
</evidence>
<evidence type="ECO:0000256" key="13">
    <source>
        <dbReference type="ARBA" id="ARBA00023159"/>
    </source>
</evidence>
<dbReference type="SUPFAM" id="SSF161229">
    <property type="entry name" value="E6 C-terminal domain-like"/>
    <property type="match status" value="2"/>
</dbReference>
<dbReference type="GO" id="GO:0039502">
    <property type="term" value="P:symbiont-mediated suppression of host type I interferon-mediated signaling pathway"/>
    <property type="evidence" value="ECO:0007669"/>
    <property type="project" value="UniProtKB-UniRule"/>
</dbReference>
<gene>
    <name evidence="18" type="primary">E6</name>
</gene>
<keyword evidence="9 18" id="KW-0862">Zinc</keyword>
<keyword evidence="16 18" id="KW-0899">Viral immunoevasion</keyword>
<evidence type="ECO:0000256" key="12">
    <source>
        <dbReference type="ARBA" id="ARBA00023125"/>
    </source>
</evidence>
<dbReference type="EMBL" id="LR861843">
    <property type="protein sequence ID" value="CAD1807045.1"/>
    <property type="molecule type" value="Genomic_DNA"/>
</dbReference>
<keyword evidence="17 18" id="KW-1119">Modulation of host cell apoptosis by virus</keyword>
<evidence type="ECO:0000256" key="7">
    <source>
        <dbReference type="ARBA" id="ARBA00022723"/>
    </source>
</evidence>
<evidence type="ECO:0000256" key="2">
    <source>
        <dbReference type="ARBA" id="ARBA00022482"/>
    </source>
</evidence>
<evidence type="ECO:0000256" key="9">
    <source>
        <dbReference type="ARBA" id="ARBA00022833"/>
    </source>
</evidence>
<comment type="subcellular location">
    <subcellularLocation>
        <location evidence="18 19">Host cytoplasm</location>
    </subcellularLocation>
    <subcellularLocation>
        <location evidence="18 19">Host nucleus</location>
    </subcellularLocation>
</comment>
<feature type="zinc finger region" evidence="18">
    <location>
        <begin position="103"/>
        <end position="139"/>
    </location>
</feature>
<feature type="short sequence motif" description="PDZ-binding domain" evidence="18">
    <location>
        <begin position="147"/>
        <end position="149"/>
    </location>
</feature>
<dbReference type="FunFam" id="3.30.240.40:FF:000001">
    <property type="entry name" value="Protein E6"/>
    <property type="match status" value="1"/>
</dbReference>
<keyword evidence="13 18" id="KW-0010">Activator</keyword>
<keyword evidence="14 18" id="KW-0804">Transcription</keyword>
<evidence type="ECO:0000313" key="23">
    <source>
        <dbReference type="EMBL" id="CAD1814005.1"/>
    </source>
</evidence>
<dbReference type="InterPro" id="IPR038575">
    <property type="entry name" value="E6_sf"/>
</dbReference>
<dbReference type="Gene3D" id="3.30.240.40">
    <property type="entry name" value="E6 early regulatory protein"/>
    <property type="match status" value="2"/>
</dbReference>
<dbReference type="InterPro" id="IPR001334">
    <property type="entry name" value="E6"/>
</dbReference>
<keyword evidence="15 18" id="KW-1035">Host cytoplasm</keyword>
<comment type="similarity">
    <text evidence="1 19">Belongs to the papillomaviridae E6 protein family.</text>
</comment>
<name>A0A7G2A6C0_HPV67</name>
<dbReference type="GO" id="GO:0003677">
    <property type="term" value="F:DNA binding"/>
    <property type="evidence" value="ECO:0007669"/>
    <property type="project" value="UniProtKB-UniRule"/>
</dbReference>
<evidence type="ECO:0000256" key="18">
    <source>
        <dbReference type="HAMAP-Rule" id="MF_04006"/>
    </source>
</evidence>
<keyword evidence="3 18" id="KW-0244">Early protein</keyword>
<evidence type="ECO:0000256" key="8">
    <source>
        <dbReference type="ARBA" id="ARBA00022771"/>
    </source>
</evidence>
<comment type="miscellaneous">
    <text evidence="18">Belongs to the high risk human alphapapillomavirus family. The cancer-causing human papillomavirus E6 protein has a unique carboxy terminal PDZ domain containing substrate.</text>
</comment>
<organism evidence="23">
    <name type="scientific">Human papillomavirus 67</name>
    <dbReference type="NCBI Taxonomy" id="37120"/>
    <lineage>
        <taxon>Viruses</taxon>
        <taxon>Monodnaviria</taxon>
        <taxon>Shotokuvirae</taxon>
        <taxon>Cossaviricota</taxon>
        <taxon>Papovaviricetes</taxon>
        <taxon>Zurhausenvirales</taxon>
        <taxon>Papillomaviridae</taxon>
        <taxon>Firstpapillomavirinae</taxon>
        <taxon>Alphapapillomavirus</taxon>
        <taxon>Alphapapillomavirus 9</taxon>
    </lineage>
</organism>
<dbReference type="EMBL" id="LR861998">
    <property type="protein sequence ID" value="CAD1814005.1"/>
    <property type="molecule type" value="Genomic_DNA"/>
</dbReference>
<evidence type="ECO:0000313" key="20">
    <source>
        <dbReference type="EMBL" id="CAD1807045.1"/>
    </source>
</evidence>
<keyword evidence="5 18" id="KW-0945">Host-virus interaction</keyword>
<dbReference type="Pfam" id="PF00518">
    <property type="entry name" value="E6"/>
    <property type="match status" value="1"/>
</dbReference>
<dbReference type="HAMAP" id="MF_04006">
    <property type="entry name" value="HPV_E6"/>
    <property type="match status" value="1"/>
</dbReference>
<feature type="zinc finger region" evidence="18">
    <location>
        <begin position="30"/>
        <end position="66"/>
    </location>
</feature>
<proteinExistence type="inferred from homology"/>